<dbReference type="InterPro" id="IPR050984">
    <property type="entry name" value="Gfo/Idh/MocA_domain"/>
</dbReference>
<dbReference type="SUPFAM" id="SSF55347">
    <property type="entry name" value="Glyceraldehyde-3-phosphate dehydrogenase-like, C-terminal domain"/>
    <property type="match status" value="1"/>
</dbReference>
<dbReference type="InterPro" id="IPR000683">
    <property type="entry name" value="Gfo/Idh/MocA-like_OxRdtase_N"/>
</dbReference>
<dbReference type="Proteomes" id="UP000634668">
    <property type="component" value="Unassembled WGS sequence"/>
</dbReference>
<dbReference type="EMBL" id="BMWP01000009">
    <property type="protein sequence ID" value="GGW32175.1"/>
    <property type="molecule type" value="Genomic_DNA"/>
</dbReference>
<accession>A0A918MKP7</accession>
<organism evidence="5 6">
    <name type="scientific">Arenibacter certesii</name>
    <dbReference type="NCBI Taxonomy" id="228955"/>
    <lineage>
        <taxon>Bacteria</taxon>
        <taxon>Pseudomonadati</taxon>
        <taxon>Bacteroidota</taxon>
        <taxon>Flavobacteriia</taxon>
        <taxon>Flavobacteriales</taxon>
        <taxon>Flavobacteriaceae</taxon>
        <taxon>Arenibacter</taxon>
    </lineage>
</organism>
<dbReference type="SUPFAM" id="SSF51735">
    <property type="entry name" value="NAD(P)-binding Rossmann-fold domains"/>
    <property type="match status" value="1"/>
</dbReference>
<dbReference type="Pfam" id="PF01408">
    <property type="entry name" value="GFO_IDH_MocA"/>
    <property type="match status" value="1"/>
</dbReference>
<protein>
    <submittedName>
        <fullName evidence="5">Dehydrogenase</fullName>
    </submittedName>
</protein>
<evidence type="ECO:0000313" key="6">
    <source>
        <dbReference type="Proteomes" id="UP000634668"/>
    </source>
</evidence>
<feature type="domain" description="GFO/IDH/MocA-like oxidoreductase" evidence="4">
    <location>
        <begin position="132"/>
        <end position="247"/>
    </location>
</feature>
<dbReference type="InterPro" id="IPR036291">
    <property type="entry name" value="NAD(P)-bd_dom_sf"/>
</dbReference>
<dbReference type="Pfam" id="PF22725">
    <property type="entry name" value="GFO_IDH_MocA_C3"/>
    <property type="match status" value="1"/>
</dbReference>
<evidence type="ECO:0000259" key="4">
    <source>
        <dbReference type="Pfam" id="PF22725"/>
    </source>
</evidence>
<gene>
    <name evidence="5" type="ORF">GCM10007383_16530</name>
</gene>
<dbReference type="Gene3D" id="3.40.50.720">
    <property type="entry name" value="NAD(P)-binding Rossmann-like Domain"/>
    <property type="match status" value="1"/>
</dbReference>
<dbReference type="RefSeq" id="WP_026812644.1">
    <property type="nucleotide sequence ID" value="NZ_BMWP01000009.1"/>
</dbReference>
<dbReference type="GO" id="GO:0016491">
    <property type="term" value="F:oxidoreductase activity"/>
    <property type="evidence" value="ECO:0007669"/>
    <property type="project" value="UniProtKB-KW"/>
</dbReference>
<evidence type="ECO:0000256" key="1">
    <source>
        <dbReference type="ARBA" id="ARBA00010928"/>
    </source>
</evidence>
<proteinExistence type="inferred from homology"/>
<dbReference type="PANTHER" id="PTHR22604:SF105">
    <property type="entry name" value="TRANS-1,2-DIHYDROBENZENE-1,2-DIOL DEHYDROGENASE"/>
    <property type="match status" value="1"/>
</dbReference>
<evidence type="ECO:0000313" key="5">
    <source>
        <dbReference type="EMBL" id="GGW32175.1"/>
    </source>
</evidence>
<name>A0A918MKP7_9FLAO</name>
<reference evidence="5" key="2">
    <citation type="submission" date="2020-09" db="EMBL/GenBank/DDBJ databases">
        <authorList>
            <person name="Sun Q."/>
            <person name="Kim S."/>
        </authorList>
    </citation>
    <scope>NUCLEOTIDE SEQUENCE</scope>
    <source>
        <strain evidence="5">KCTC 12113</strain>
    </source>
</reference>
<feature type="domain" description="Gfo/Idh/MocA-like oxidoreductase N-terminal" evidence="3">
    <location>
        <begin position="5"/>
        <end position="122"/>
    </location>
</feature>
<dbReference type="AlphaFoldDB" id="A0A918MKP7"/>
<dbReference type="GO" id="GO:0000166">
    <property type="term" value="F:nucleotide binding"/>
    <property type="evidence" value="ECO:0007669"/>
    <property type="project" value="InterPro"/>
</dbReference>
<sequence length="324" mass="36029">MGKKIRWGILGLGNIANSFVKDLALVNDAEIAAVASRSIEKAKLFAKEYQVPLAFGSYEELLECKDVDIVYIATPHSFHANLSIMAMDYGKHVLCEKPMGINREEVEKMLTSAKKNKVFLMEALWSRFNPAIRKVKSLVEAGEIGNVTYLHADFAFYAMDRDLQGRVLNPKLGGGSLLDIGIYPIFLAYLLLGKPNEVISTSSFHANGAEIQTSMIFKYPETHAVLYSGFTGKSAMMAQISGEKGTITIPNRWHQAQGYRVHKEDVEEAFELPTQGKGYFYEIKEVHACLAAGKLESNLWSHQNSLDLIGLIDTVRGQNGIRFS</sequence>
<dbReference type="InterPro" id="IPR055170">
    <property type="entry name" value="GFO_IDH_MocA-like_dom"/>
</dbReference>
<keyword evidence="2" id="KW-0560">Oxidoreductase</keyword>
<evidence type="ECO:0000256" key="2">
    <source>
        <dbReference type="ARBA" id="ARBA00023002"/>
    </source>
</evidence>
<keyword evidence="6" id="KW-1185">Reference proteome</keyword>
<reference evidence="5" key="1">
    <citation type="journal article" date="2014" name="Int. J. Syst. Evol. Microbiol.">
        <title>Complete genome sequence of Corynebacterium casei LMG S-19264T (=DSM 44701T), isolated from a smear-ripened cheese.</title>
        <authorList>
            <consortium name="US DOE Joint Genome Institute (JGI-PGF)"/>
            <person name="Walter F."/>
            <person name="Albersmeier A."/>
            <person name="Kalinowski J."/>
            <person name="Ruckert C."/>
        </authorList>
    </citation>
    <scope>NUCLEOTIDE SEQUENCE</scope>
    <source>
        <strain evidence="5">KCTC 12113</strain>
    </source>
</reference>
<dbReference type="Gene3D" id="3.30.360.10">
    <property type="entry name" value="Dihydrodipicolinate Reductase, domain 2"/>
    <property type="match status" value="1"/>
</dbReference>
<comment type="similarity">
    <text evidence="1">Belongs to the Gfo/Idh/MocA family.</text>
</comment>
<dbReference type="PANTHER" id="PTHR22604">
    <property type="entry name" value="OXIDOREDUCTASES"/>
    <property type="match status" value="1"/>
</dbReference>
<evidence type="ECO:0000259" key="3">
    <source>
        <dbReference type="Pfam" id="PF01408"/>
    </source>
</evidence>
<comment type="caution">
    <text evidence="5">The sequence shown here is derived from an EMBL/GenBank/DDBJ whole genome shotgun (WGS) entry which is preliminary data.</text>
</comment>